<dbReference type="EMBL" id="DF237089">
    <property type="protein sequence ID" value="GAQ83222.1"/>
    <property type="molecule type" value="Genomic_DNA"/>
</dbReference>
<evidence type="ECO:0000313" key="4">
    <source>
        <dbReference type="Proteomes" id="UP000054558"/>
    </source>
</evidence>
<dbReference type="PANTHER" id="PTHR31407">
    <property type="match status" value="1"/>
</dbReference>
<dbReference type="Pfam" id="PF01789">
    <property type="entry name" value="PsbP"/>
    <property type="match status" value="1"/>
</dbReference>
<dbReference type="InterPro" id="IPR002683">
    <property type="entry name" value="PsbP_C"/>
</dbReference>
<dbReference type="STRING" id="105231.A0A1Y1HZR6"/>
<dbReference type="GO" id="GO:0005509">
    <property type="term" value="F:calcium ion binding"/>
    <property type="evidence" value="ECO:0007669"/>
    <property type="project" value="InterPro"/>
</dbReference>
<gene>
    <name evidence="3" type="ORF">KFL_001400060</name>
</gene>
<dbReference type="OrthoDB" id="496416at2759"/>
<name>A0A1Y1HZR6_KLENI</name>
<feature type="compositionally biased region" description="Low complexity" evidence="1">
    <location>
        <begin position="27"/>
        <end position="37"/>
    </location>
</feature>
<feature type="region of interest" description="Disordered" evidence="1">
    <location>
        <begin position="27"/>
        <end position="49"/>
    </location>
</feature>
<dbReference type="PANTHER" id="PTHR31407:SF38">
    <property type="entry name" value="PSBP DOMAIN-CONTAINING PROTEIN 4, CHLOROPLASTIC"/>
    <property type="match status" value="1"/>
</dbReference>
<proteinExistence type="predicted"/>
<evidence type="ECO:0000256" key="1">
    <source>
        <dbReference type="SAM" id="MobiDB-lite"/>
    </source>
</evidence>
<reference evidence="3 4" key="1">
    <citation type="journal article" date="2014" name="Nat. Commun.">
        <title>Klebsormidium flaccidum genome reveals primary factors for plant terrestrial adaptation.</title>
        <authorList>
            <person name="Hori K."/>
            <person name="Maruyama F."/>
            <person name="Fujisawa T."/>
            <person name="Togashi T."/>
            <person name="Yamamoto N."/>
            <person name="Seo M."/>
            <person name="Sato S."/>
            <person name="Yamada T."/>
            <person name="Mori H."/>
            <person name="Tajima N."/>
            <person name="Moriyama T."/>
            <person name="Ikeuchi M."/>
            <person name="Watanabe M."/>
            <person name="Wada H."/>
            <person name="Kobayashi K."/>
            <person name="Saito M."/>
            <person name="Masuda T."/>
            <person name="Sasaki-Sekimoto Y."/>
            <person name="Mashiguchi K."/>
            <person name="Awai K."/>
            <person name="Shimojima M."/>
            <person name="Masuda S."/>
            <person name="Iwai M."/>
            <person name="Nobusawa T."/>
            <person name="Narise T."/>
            <person name="Kondo S."/>
            <person name="Saito H."/>
            <person name="Sato R."/>
            <person name="Murakawa M."/>
            <person name="Ihara Y."/>
            <person name="Oshima-Yamada Y."/>
            <person name="Ohtaka K."/>
            <person name="Satoh M."/>
            <person name="Sonobe K."/>
            <person name="Ishii M."/>
            <person name="Ohtani R."/>
            <person name="Kanamori-Sato M."/>
            <person name="Honoki R."/>
            <person name="Miyazaki D."/>
            <person name="Mochizuki H."/>
            <person name="Umetsu J."/>
            <person name="Higashi K."/>
            <person name="Shibata D."/>
            <person name="Kamiya Y."/>
            <person name="Sato N."/>
            <person name="Nakamura Y."/>
            <person name="Tabata S."/>
            <person name="Ida S."/>
            <person name="Kurokawa K."/>
            <person name="Ohta H."/>
        </authorList>
    </citation>
    <scope>NUCLEOTIDE SEQUENCE [LARGE SCALE GENOMIC DNA]</scope>
    <source>
        <strain evidence="3 4">NIES-2285</strain>
    </source>
</reference>
<feature type="domain" description="PsbP C-terminal" evidence="2">
    <location>
        <begin position="142"/>
        <end position="288"/>
    </location>
</feature>
<dbReference type="Gene3D" id="3.40.1000.10">
    <property type="entry name" value="Mog1/PsbP, alpha/beta/alpha sandwich"/>
    <property type="match status" value="1"/>
</dbReference>
<sequence length="294" mass="31867">MAGAVCKCASIPSFSCAPSLAPLDTLSPQSPSSSFLSATRRRGSRVTQKERRSQVLCNAECEEQAGVSRDCVTNQNLLPRRHALAALSATAVAATLQNRAEAVQGMVAGRLPGLGPEDADGFRKYTRPEGKSGGHGVGWTEFDPYSFRIPEGWEEVPVSIADLGGTEIDLRFSNPAQGNISVVVAPVLRFADLGENPTIDMIGSPDKVINAFGPEVIGQVVDDKVVYARSETKEDRRLYYQFELNGPHVLITATAASNRLYLFNVSATTRQWKKSEATLRKIADSFRVAKRAPR</sequence>
<dbReference type="GO" id="GO:0019898">
    <property type="term" value="C:extrinsic component of membrane"/>
    <property type="evidence" value="ECO:0007669"/>
    <property type="project" value="InterPro"/>
</dbReference>
<dbReference type="Proteomes" id="UP000054558">
    <property type="component" value="Unassembled WGS sequence"/>
</dbReference>
<evidence type="ECO:0000313" key="3">
    <source>
        <dbReference type="EMBL" id="GAQ83222.1"/>
    </source>
</evidence>
<keyword evidence="4" id="KW-1185">Reference proteome</keyword>
<accession>A0A1Y1HZR6</accession>
<dbReference type="GO" id="GO:0009654">
    <property type="term" value="C:photosystem II oxygen evolving complex"/>
    <property type="evidence" value="ECO:0007669"/>
    <property type="project" value="InterPro"/>
</dbReference>
<dbReference type="InterPro" id="IPR016123">
    <property type="entry name" value="Mog1/PsbP_a/b/a-sand"/>
</dbReference>
<dbReference type="OMA" id="SPMIPYS"/>
<protein>
    <submittedName>
        <fullName evidence="3">PsbP family protein</fullName>
    </submittedName>
</protein>
<dbReference type="GO" id="GO:0009535">
    <property type="term" value="C:chloroplast thylakoid membrane"/>
    <property type="evidence" value="ECO:0000318"/>
    <property type="project" value="GO_Central"/>
</dbReference>
<organism evidence="3 4">
    <name type="scientific">Klebsormidium nitens</name>
    <name type="common">Green alga</name>
    <name type="synonym">Ulothrix nitens</name>
    <dbReference type="NCBI Taxonomy" id="105231"/>
    <lineage>
        <taxon>Eukaryota</taxon>
        <taxon>Viridiplantae</taxon>
        <taxon>Streptophyta</taxon>
        <taxon>Klebsormidiophyceae</taxon>
        <taxon>Klebsormidiales</taxon>
        <taxon>Klebsormidiaceae</taxon>
        <taxon>Klebsormidium</taxon>
    </lineage>
</organism>
<evidence type="ECO:0000259" key="2">
    <source>
        <dbReference type="Pfam" id="PF01789"/>
    </source>
</evidence>
<dbReference type="GO" id="GO:0048564">
    <property type="term" value="P:photosystem I assembly"/>
    <property type="evidence" value="ECO:0000318"/>
    <property type="project" value="GO_Central"/>
</dbReference>
<dbReference type="SUPFAM" id="SSF55724">
    <property type="entry name" value="Mog1p/PsbP-like"/>
    <property type="match status" value="1"/>
</dbReference>
<dbReference type="AlphaFoldDB" id="A0A1Y1HZR6"/>